<name>X1UKE7_9ZZZZ</name>
<dbReference type="EMBL" id="BARW01036445">
    <property type="protein sequence ID" value="GAJ17938.1"/>
    <property type="molecule type" value="Genomic_DNA"/>
</dbReference>
<sequence length="196" mass="22383">PLKKYFFKPIDTMFNFSAEKGYELPMEEPEQRNVFFGVHPCDIHGLNILDLVFSGRYVDNYYFARRNNAAIIGLDCIPDEFCFCRSTGTDFVDSGFDLFLSDIDESYLVRVGTSLGDDMVKAAESLFHDIEKQDREKYKGKSIEKRKSFQIQIQLQDLPGIMDLEYDSPSGLFISWATPAASCPRVASRSDFIICC</sequence>
<dbReference type="AlphaFoldDB" id="X1UKE7"/>
<comment type="caution">
    <text evidence="1">The sequence shown here is derived from an EMBL/GenBank/DDBJ whole genome shotgun (WGS) entry which is preliminary data.</text>
</comment>
<dbReference type="PANTHER" id="PTHR40447">
    <property type="entry name" value="ANAEROBIC SULFITE REDUCTASE SUBUNIT A"/>
    <property type="match status" value="1"/>
</dbReference>
<feature type="non-terminal residue" evidence="1">
    <location>
        <position position="1"/>
    </location>
</feature>
<proteinExistence type="predicted"/>
<evidence type="ECO:0000313" key="1">
    <source>
        <dbReference type="EMBL" id="GAJ17938.1"/>
    </source>
</evidence>
<protein>
    <submittedName>
        <fullName evidence="1">Uncharacterized protein</fullName>
    </submittedName>
</protein>
<accession>X1UKE7</accession>
<gene>
    <name evidence="1" type="ORF">S12H4_56565</name>
</gene>
<reference evidence="1" key="1">
    <citation type="journal article" date="2014" name="Front. Microbiol.">
        <title>High frequency of phylogenetically diverse reductive dehalogenase-homologous genes in deep subseafloor sedimentary metagenomes.</title>
        <authorList>
            <person name="Kawai M."/>
            <person name="Futagami T."/>
            <person name="Toyoda A."/>
            <person name="Takaki Y."/>
            <person name="Nishi S."/>
            <person name="Hori S."/>
            <person name="Arai W."/>
            <person name="Tsubouchi T."/>
            <person name="Morono Y."/>
            <person name="Uchiyama I."/>
            <person name="Ito T."/>
            <person name="Fujiyama A."/>
            <person name="Inagaki F."/>
            <person name="Takami H."/>
        </authorList>
    </citation>
    <scope>NUCLEOTIDE SEQUENCE</scope>
    <source>
        <strain evidence="1">Expedition CK06-06</strain>
    </source>
</reference>
<organism evidence="1">
    <name type="scientific">marine sediment metagenome</name>
    <dbReference type="NCBI Taxonomy" id="412755"/>
    <lineage>
        <taxon>unclassified sequences</taxon>
        <taxon>metagenomes</taxon>
        <taxon>ecological metagenomes</taxon>
    </lineage>
</organism>
<dbReference type="PANTHER" id="PTHR40447:SF1">
    <property type="entry name" value="ANAEROBIC SULFITE REDUCTASE SUBUNIT A"/>
    <property type="match status" value="1"/>
</dbReference>